<dbReference type="RefSeq" id="WP_143030617.1">
    <property type="nucleotide sequence ID" value="NZ_FNNP01000011.1"/>
</dbReference>
<dbReference type="Proteomes" id="UP000183400">
    <property type="component" value="Unassembled WGS sequence"/>
</dbReference>
<evidence type="ECO:0000256" key="1">
    <source>
        <dbReference type="ARBA" id="ARBA00009437"/>
    </source>
</evidence>
<dbReference type="InterPro" id="IPR005119">
    <property type="entry name" value="LysR_subst-bd"/>
</dbReference>
<dbReference type="EMBL" id="FNNP01000011">
    <property type="protein sequence ID" value="SDX78365.1"/>
    <property type="molecule type" value="Genomic_DNA"/>
</dbReference>
<dbReference type="Pfam" id="PF03466">
    <property type="entry name" value="LysR_substrate"/>
    <property type="match status" value="1"/>
</dbReference>
<dbReference type="OrthoDB" id="7506954at2"/>
<dbReference type="SUPFAM" id="SSF46785">
    <property type="entry name" value="Winged helix' DNA-binding domain"/>
    <property type="match status" value="1"/>
</dbReference>
<dbReference type="InterPro" id="IPR000847">
    <property type="entry name" value="LysR_HTH_N"/>
</dbReference>
<dbReference type="PANTHER" id="PTHR30126">
    <property type="entry name" value="HTH-TYPE TRANSCRIPTIONAL REGULATOR"/>
    <property type="match status" value="1"/>
</dbReference>
<keyword evidence="4" id="KW-0804">Transcription</keyword>
<dbReference type="SUPFAM" id="SSF53850">
    <property type="entry name" value="Periplasmic binding protein-like II"/>
    <property type="match status" value="1"/>
</dbReference>
<dbReference type="Gene3D" id="1.10.10.10">
    <property type="entry name" value="Winged helix-like DNA-binding domain superfamily/Winged helix DNA-binding domain"/>
    <property type="match status" value="1"/>
</dbReference>
<evidence type="ECO:0000313" key="7">
    <source>
        <dbReference type="Proteomes" id="UP000183400"/>
    </source>
</evidence>
<dbReference type="InterPro" id="IPR036388">
    <property type="entry name" value="WH-like_DNA-bd_sf"/>
</dbReference>
<evidence type="ECO:0000259" key="5">
    <source>
        <dbReference type="PROSITE" id="PS50931"/>
    </source>
</evidence>
<evidence type="ECO:0000256" key="4">
    <source>
        <dbReference type="ARBA" id="ARBA00023163"/>
    </source>
</evidence>
<keyword evidence="7" id="KW-1185">Reference proteome</keyword>
<feature type="domain" description="HTH lysR-type" evidence="5">
    <location>
        <begin position="21"/>
        <end position="78"/>
    </location>
</feature>
<keyword evidence="3 6" id="KW-0238">DNA-binding</keyword>
<dbReference type="CDD" id="cd05466">
    <property type="entry name" value="PBP2_LTTR_substrate"/>
    <property type="match status" value="1"/>
</dbReference>
<keyword evidence="2" id="KW-0805">Transcription regulation</keyword>
<dbReference type="AlphaFoldDB" id="A0A1H3EIE7"/>
<evidence type="ECO:0000256" key="2">
    <source>
        <dbReference type="ARBA" id="ARBA00023015"/>
    </source>
</evidence>
<comment type="similarity">
    <text evidence="1">Belongs to the LysR transcriptional regulatory family.</text>
</comment>
<dbReference type="GO" id="GO:0003700">
    <property type="term" value="F:DNA-binding transcription factor activity"/>
    <property type="evidence" value="ECO:0007669"/>
    <property type="project" value="InterPro"/>
</dbReference>
<dbReference type="Pfam" id="PF00126">
    <property type="entry name" value="HTH_1"/>
    <property type="match status" value="1"/>
</dbReference>
<dbReference type="PROSITE" id="PS50931">
    <property type="entry name" value="HTH_LYSR"/>
    <property type="match status" value="1"/>
</dbReference>
<dbReference type="STRING" id="985054.SAMN05444358_11177"/>
<dbReference type="PANTHER" id="PTHR30126:SF98">
    <property type="entry name" value="HTH-TYPE TRANSCRIPTIONAL ACTIVATOR BAUR"/>
    <property type="match status" value="1"/>
</dbReference>
<dbReference type="Gene3D" id="3.40.190.10">
    <property type="entry name" value="Periplasmic binding protein-like II"/>
    <property type="match status" value="2"/>
</dbReference>
<organism evidence="6 7">
    <name type="scientific">Ruegeria halocynthiae</name>
    <dbReference type="NCBI Taxonomy" id="985054"/>
    <lineage>
        <taxon>Bacteria</taxon>
        <taxon>Pseudomonadati</taxon>
        <taxon>Pseudomonadota</taxon>
        <taxon>Alphaproteobacteria</taxon>
        <taxon>Rhodobacterales</taxon>
        <taxon>Roseobacteraceae</taxon>
        <taxon>Ruegeria</taxon>
    </lineage>
</organism>
<gene>
    <name evidence="6" type="ORF">SAMN05444358_11177</name>
</gene>
<evidence type="ECO:0000313" key="6">
    <source>
        <dbReference type="EMBL" id="SDX78365.1"/>
    </source>
</evidence>
<dbReference type="InterPro" id="IPR036390">
    <property type="entry name" value="WH_DNA-bd_sf"/>
</dbReference>
<name>A0A1H3EIE7_9RHOB</name>
<accession>A0A1H3EIE7</accession>
<protein>
    <submittedName>
        <fullName evidence="6">DNA-binding transcriptional regulator, LysR family</fullName>
    </submittedName>
</protein>
<sequence length="313" mass="34930">MSLKREKMNNSPNDHTRFQDVDLKMFHVFAKVVEAGGLSSAQYDLNMSLSAISTAISNLETRLGFRLCERGRSGFQVTEGGHLVYSQLSHLNSALSRFETSLDAFKGDMRGQFLIAMDDGILTNLRCPIYKVMQSFISSFPDIDLHISILPAPRMERALLNNELNLAIGPFLEISNALDSALVYREKQLLCCGRGHPAFGVEDSDKLAQIVAGSEYAARKYDDAKQNAPSASPTETTTASTVEAMLGMVLSGKYLGYLPRHACERWIENKEIWALDPESYAYSTDIKVAFRRQSQDRRAEKFLKALEVIQVKG</sequence>
<proteinExistence type="inferred from homology"/>
<dbReference type="GO" id="GO:0000976">
    <property type="term" value="F:transcription cis-regulatory region binding"/>
    <property type="evidence" value="ECO:0007669"/>
    <property type="project" value="TreeGrafter"/>
</dbReference>
<evidence type="ECO:0000256" key="3">
    <source>
        <dbReference type="ARBA" id="ARBA00023125"/>
    </source>
</evidence>
<reference evidence="7" key="1">
    <citation type="submission" date="2016-10" db="EMBL/GenBank/DDBJ databases">
        <authorList>
            <person name="Varghese N."/>
            <person name="Submissions S."/>
        </authorList>
    </citation>
    <scope>NUCLEOTIDE SEQUENCE [LARGE SCALE GENOMIC DNA]</scope>
    <source>
        <strain evidence="7">DSM 27839</strain>
    </source>
</reference>